<dbReference type="AlphaFoldDB" id="H5XS03"/>
<reference evidence="1 2" key="1">
    <citation type="submission" date="2011-11" db="EMBL/GenBank/DDBJ databases">
        <title>The Noncontiguous Finished genome of Desulfosporosinus youngiae DSM 17734.</title>
        <authorList>
            <consortium name="US DOE Joint Genome Institute (JGI-PGF)"/>
            <person name="Lucas S."/>
            <person name="Han J."/>
            <person name="Lapidus A."/>
            <person name="Cheng J.-F."/>
            <person name="Goodwin L."/>
            <person name="Pitluck S."/>
            <person name="Peters L."/>
            <person name="Ovchinnikova G."/>
            <person name="Lu M."/>
            <person name="Land M.L."/>
            <person name="Hauser L."/>
            <person name="Pester M."/>
            <person name="Spring S."/>
            <person name="Ollivier B."/>
            <person name="Rattei T."/>
            <person name="Klenk H.-P."/>
            <person name="Wagner M."/>
            <person name="Loy A."/>
            <person name="Woyke T.J."/>
        </authorList>
    </citation>
    <scope>NUCLEOTIDE SEQUENCE [LARGE SCALE GENOMIC DNA]</scope>
    <source>
        <strain evidence="1 2">DSM 17734</strain>
    </source>
</reference>
<sequence>MAQSSCIKCGNNRFEVVHANNLEGTTRAVLFVQCTSCGSVVGVLDFLNVSVKAERMKNDLRILAEKALNHIKEN</sequence>
<name>H5XS03_9FIRM</name>
<accession>H5XS03</accession>
<dbReference type="OrthoDB" id="1798861at2"/>
<gene>
    <name evidence="1" type="ORF">DesyoDRAFT_0346</name>
</gene>
<proteinExistence type="predicted"/>
<protein>
    <submittedName>
        <fullName evidence="1">Uncharacterized protein</fullName>
    </submittedName>
</protein>
<evidence type="ECO:0000313" key="2">
    <source>
        <dbReference type="Proteomes" id="UP000005104"/>
    </source>
</evidence>
<dbReference type="EMBL" id="CM001441">
    <property type="protein sequence ID" value="EHQ87540.1"/>
    <property type="molecule type" value="Genomic_DNA"/>
</dbReference>
<dbReference type="eggNOG" id="ENOG5033AXB">
    <property type="taxonomic scope" value="Bacteria"/>
</dbReference>
<dbReference type="Proteomes" id="UP000005104">
    <property type="component" value="Chromosome"/>
</dbReference>
<dbReference type="RefSeq" id="WP_007778625.1">
    <property type="nucleotide sequence ID" value="NZ_CM001441.1"/>
</dbReference>
<keyword evidence="2" id="KW-1185">Reference proteome</keyword>
<dbReference type="HOGENOM" id="CLU_191947_0_0_9"/>
<evidence type="ECO:0000313" key="1">
    <source>
        <dbReference type="EMBL" id="EHQ87540.1"/>
    </source>
</evidence>
<organism evidence="1 2">
    <name type="scientific">Desulfosporosinus youngiae DSM 17734</name>
    <dbReference type="NCBI Taxonomy" id="768710"/>
    <lineage>
        <taxon>Bacteria</taxon>
        <taxon>Bacillati</taxon>
        <taxon>Bacillota</taxon>
        <taxon>Clostridia</taxon>
        <taxon>Eubacteriales</taxon>
        <taxon>Desulfitobacteriaceae</taxon>
        <taxon>Desulfosporosinus</taxon>
    </lineage>
</organism>